<organism evidence="2 3">
    <name type="scientific">Paraglaciecola algarum</name>
    <dbReference type="NCBI Taxonomy" id="3050085"/>
    <lineage>
        <taxon>Bacteria</taxon>
        <taxon>Pseudomonadati</taxon>
        <taxon>Pseudomonadota</taxon>
        <taxon>Gammaproteobacteria</taxon>
        <taxon>Alteromonadales</taxon>
        <taxon>Alteromonadaceae</taxon>
        <taxon>Paraglaciecola</taxon>
    </lineage>
</organism>
<accession>A0ABS9DCT9</accession>
<reference evidence="2 3" key="1">
    <citation type="submission" date="2022-01" db="EMBL/GenBank/DDBJ databases">
        <title>Paraglaciecola sp. G1-23.</title>
        <authorList>
            <person name="Jin M.S."/>
            <person name="Han D.M."/>
            <person name="Kim H.M."/>
            <person name="Jeon C.O."/>
        </authorList>
    </citation>
    <scope>NUCLEOTIDE SEQUENCE [LARGE SCALE GENOMIC DNA]</scope>
    <source>
        <strain evidence="2 3">G1-23</strain>
    </source>
</reference>
<dbReference type="EMBL" id="JAKGAS010000011">
    <property type="protein sequence ID" value="MCF2949837.1"/>
    <property type="molecule type" value="Genomic_DNA"/>
</dbReference>
<dbReference type="Proteomes" id="UP001521137">
    <property type="component" value="Unassembled WGS sequence"/>
</dbReference>
<comment type="caution">
    <text evidence="2">The sequence shown here is derived from an EMBL/GenBank/DDBJ whole genome shotgun (WGS) entry which is preliminary data.</text>
</comment>
<evidence type="ECO:0000313" key="3">
    <source>
        <dbReference type="Proteomes" id="UP001521137"/>
    </source>
</evidence>
<dbReference type="Pfam" id="PF13840">
    <property type="entry name" value="ACT_7"/>
    <property type="match status" value="1"/>
</dbReference>
<evidence type="ECO:0000313" key="2">
    <source>
        <dbReference type="EMBL" id="MCF2949837.1"/>
    </source>
</evidence>
<name>A0ABS9DCT9_9ALTE</name>
<protein>
    <submittedName>
        <fullName evidence="2">ACT domain-containing protein</fullName>
    </submittedName>
</protein>
<dbReference type="InterPro" id="IPR045865">
    <property type="entry name" value="ACT-like_dom_sf"/>
</dbReference>
<keyword evidence="3" id="KW-1185">Reference proteome</keyword>
<evidence type="ECO:0000259" key="1">
    <source>
        <dbReference type="Pfam" id="PF13840"/>
    </source>
</evidence>
<dbReference type="PANTHER" id="PTHR39199">
    <property type="entry name" value="BLR5128 PROTEIN"/>
    <property type="match status" value="1"/>
</dbReference>
<sequence>MSPSINNQAFVFTKIEKADYPKLEKLQPIGTFQEKEALTVIVTKQAAEQFHLPYESVFKCITLSVHSSLEAVGLTAAVASKLAEYNISANVVAAYYHDHIFVCETDAVQAMKALHELSQQGI</sequence>
<dbReference type="PANTHER" id="PTHR39199:SF1">
    <property type="entry name" value="BLR5128 PROTEIN"/>
    <property type="match status" value="1"/>
</dbReference>
<gene>
    <name evidence="2" type="ORF">L0668_17090</name>
</gene>
<proteinExistence type="predicted"/>
<feature type="domain" description="CASTOR ACT" evidence="1">
    <location>
        <begin position="58"/>
        <end position="116"/>
    </location>
</feature>
<dbReference type="SUPFAM" id="SSF55021">
    <property type="entry name" value="ACT-like"/>
    <property type="match status" value="2"/>
</dbReference>
<dbReference type="Gene3D" id="3.30.2130.10">
    <property type="entry name" value="VC0802-like"/>
    <property type="match status" value="1"/>
</dbReference>
<dbReference type="InterPro" id="IPR027795">
    <property type="entry name" value="CASTOR_ACT_dom"/>
</dbReference>